<evidence type="ECO:0000313" key="5">
    <source>
        <dbReference type="EMBL" id="KAJ7308867.1"/>
    </source>
</evidence>
<comment type="subcellular location">
    <subcellularLocation>
        <location evidence="1">Nucleus</location>
    </subcellularLocation>
</comment>
<feature type="region of interest" description="Disordered" evidence="3">
    <location>
        <begin position="1"/>
        <end position="34"/>
    </location>
</feature>
<comment type="caution">
    <text evidence="5">The sequence shown here is derived from an EMBL/GenBank/DDBJ whole genome shotgun (WGS) entry which is preliminary data.</text>
</comment>
<dbReference type="Pfam" id="PF13907">
    <property type="entry name" value="CHD1-like_C"/>
    <property type="match status" value="1"/>
</dbReference>
<feature type="domain" description="Chromodomain-helicase-DNA-binding protein 1-like C-terminal" evidence="4">
    <location>
        <begin position="60"/>
        <end position="163"/>
    </location>
</feature>
<dbReference type="GO" id="GO:0005634">
    <property type="term" value="C:nucleus"/>
    <property type="evidence" value="ECO:0007669"/>
    <property type="project" value="UniProtKB-SubCell"/>
</dbReference>
<dbReference type="InterPro" id="IPR039880">
    <property type="entry name" value="CHCT1-like"/>
</dbReference>
<dbReference type="InterPro" id="IPR025260">
    <property type="entry name" value="CHD1-like_C"/>
</dbReference>
<keyword evidence="2" id="KW-0539">Nucleus</keyword>
<feature type="region of interest" description="Disordered" evidence="3">
    <location>
        <begin position="212"/>
        <end position="242"/>
    </location>
</feature>
<protein>
    <recommendedName>
        <fullName evidence="4">Chromodomain-helicase-DNA-binding protein 1-like C-terminal domain-containing protein</fullName>
    </recommendedName>
</protein>
<reference evidence="5" key="1">
    <citation type="journal article" date="2023" name="DNA Res.">
        <title>Chromosome-level genome assembly of Phrynocephalus forsythii using third-generation DNA sequencing and Hi-C analysis.</title>
        <authorList>
            <person name="Qi Y."/>
            <person name="Zhao W."/>
            <person name="Zhao Y."/>
            <person name="Niu C."/>
            <person name="Cao S."/>
            <person name="Zhang Y."/>
        </authorList>
    </citation>
    <scope>NUCLEOTIDE SEQUENCE</scope>
    <source>
        <tissue evidence="5">Muscle</tissue>
    </source>
</reference>
<keyword evidence="6" id="KW-1185">Reference proteome</keyword>
<name>A0A9Q0XD93_9SAUR</name>
<organism evidence="5 6">
    <name type="scientific">Phrynocephalus forsythii</name>
    <dbReference type="NCBI Taxonomy" id="171643"/>
    <lineage>
        <taxon>Eukaryota</taxon>
        <taxon>Metazoa</taxon>
        <taxon>Chordata</taxon>
        <taxon>Craniata</taxon>
        <taxon>Vertebrata</taxon>
        <taxon>Euteleostomi</taxon>
        <taxon>Lepidosauria</taxon>
        <taxon>Squamata</taxon>
        <taxon>Bifurcata</taxon>
        <taxon>Unidentata</taxon>
        <taxon>Episquamata</taxon>
        <taxon>Toxicofera</taxon>
        <taxon>Iguania</taxon>
        <taxon>Acrodonta</taxon>
        <taxon>Agamidae</taxon>
        <taxon>Agaminae</taxon>
        <taxon>Phrynocephalus</taxon>
    </lineage>
</organism>
<proteinExistence type="predicted"/>
<sequence>MDALGNKGDEEGGLWLAKKAGEGDTEITGRGEETQSCQAAVSGLPNCSTKDDAAGEALAKPTRDGLVQSADGLPQETFKICKEYLRPYKRCLRKLHLPKDLPEEKRMNCTRKNLLILGDHINLFLQHYCKAWELKHWKKMLWRFVALFSIHDEKQLWKLYRYSKDNEMDKFLKTYARLEYPTLLTRPKESGLMKLREKWGLPGDLSMPEKLKERRSLSPGLGQPKGGVSKKRLRRAASSAGRQDGVELTFNVSVRSAFARSDGLERFQNPPLD</sequence>
<evidence type="ECO:0000256" key="2">
    <source>
        <dbReference type="ARBA" id="ARBA00023242"/>
    </source>
</evidence>
<dbReference type="AlphaFoldDB" id="A0A9Q0XD93"/>
<evidence type="ECO:0000313" key="6">
    <source>
        <dbReference type="Proteomes" id="UP001142489"/>
    </source>
</evidence>
<dbReference type="PANTHER" id="PTHR21765:SF1">
    <property type="entry name" value="CHD1 HELICAL C-TERMINAL DOMAIN CONTAINING PROTEIN 1"/>
    <property type="match status" value="1"/>
</dbReference>
<dbReference type="PANTHER" id="PTHR21765">
    <property type="entry name" value="SIMILAR TO CHROMODOMAIN-HELICASE-DNA-BINDING PROTEIN 1 (CHD-1)"/>
    <property type="match status" value="1"/>
</dbReference>
<feature type="compositionally biased region" description="Basic and acidic residues" evidence="3">
    <location>
        <begin position="19"/>
        <end position="33"/>
    </location>
</feature>
<dbReference type="SMART" id="SM01176">
    <property type="entry name" value="DUF4208"/>
    <property type="match status" value="1"/>
</dbReference>
<dbReference type="Proteomes" id="UP001142489">
    <property type="component" value="Unassembled WGS sequence"/>
</dbReference>
<evidence type="ECO:0000256" key="1">
    <source>
        <dbReference type="ARBA" id="ARBA00004123"/>
    </source>
</evidence>
<dbReference type="EMBL" id="JAPFRF010000017">
    <property type="protein sequence ID" value="KAJ7308867.1"/>
    <property type="molecule type" value="Genomic_DNA"/>
</dbReference>
<dbReference type="OrthoDB" id="9388842at2759"/>
<gene>
    <name evidence="5" type="ORF">JRQ81_008141</name>
</gene>
<evidence type="ECO:0000259" key="4">
    <source>
        <dbReference type="SMART" id="SM01176"/>
    </source>
</evidence>
<evidence type="ECO:0000256" key="3">
    <source>
        <dbReference type="SAM" id="MobiDB-lite"/>
    </source>
</evidence>
<accession>A0A9Q0XD93</accession>